<dbReference type="InterPro" id="IPR004042">
    <property type="entry name" value="Intein_endonuc_central"/>
</dbReference>
<reference evidence="3 4" key="1">
    <citation type="submission" date="2016-10" db="EMBL/GenBank/DDBJ databases">
        <authorList>
            <person name="de Groot N.N."/>
        </authorList>
    </citation>
    <scope>NUCLEOTIDE SEQUENCE [LARGE SCALE GENOMIC DNA]</scope>
    <source>
        <strain evidence="3 4">DSM 21800</strain>
    </source>
</reference>
<evidence type="ECO:0000313" key="4">
    <source>
        <dbReference type="Proteomes" id="UP000199103"/>
    </source>
</evidence>
<dbReference type="Proteomes" id="UP000199103">
    <property type="component" value="Chromosome I"/>
</dbReference>
<keyword evidence="3" id="KW-0282">Flagellum</keyword>
<feature type="compositionally biased region" description="Low complexity" evidence="1">
    <location>
        <begin position="220"/>
        <end position="229"/>
    </location>
</feature>
<organism evidence="3 4">
    <name type="scientific">Microlunatus soli</name>
    <dbReference type="NCBI Taxonomy" id="630515"/>
    <lineage>
        <taxon>Bacteria</taxon>
        <taxon>Bacillati</taxon>
        <taxon>Actinomycetota</taxon>
        <taxon>Actinomycetes</taxon>
        <taxon>Propionibacteriales</taxon>
        <taxon>Propionibacteriaceae</taxon>
        <taxon>Microlunatus</taxon>
    </lineage>
</organism>
<dbReference type="EMBL" id="LT629772">
    <property type="protein sequence ID" value="SDS71517.1"/>
    <property type="molecule type" value="Genomic_DNA"/>
</dbReference>
<dbReference type="SUPFAM" id="SSF51294">
    <property type="entry name" value="Hedgehog/intein (Hint) domain"/>
    <property type="match status" value="1"/>
</dbReference>
<name>A0A1H1UG91_9ACTN</name>
<dbReference type="InterPro" id="IPR036844">
    <property type="entry name" value="Hint_dom_sf"/>
</dbReference>
<dbReference type="Gene3D" id="3.40.50.300">
    <property type="entry name" value="P-loop containing nucleotide triphosphate hydrolases"/>
    <property type="match status" value="1"/>
</dbReference>
<evidence type="ECO:0000259" key="2">
    <source>
        <dbReference type="PROSITE" id="PS50819"/>
    </source>
</evidence>
<feature type="compositionally biased region" description="Polar residues" evidence="1">
    <location>
        <begin position="376"/>
        <end position="390"/>
    </location>
</feature>
<dbReference type="SUPFAM" id="SSF55608">
    <property type="entry name" value="Homing endonucleases"/>
    <property type="match status" value="1"/>
</dbReference>
<feature type="region of interest" description="Disordered" evidence="1">
    <location>
        <begin position="96"/>
        <end position="452"/>
    </location>
</feature>
<feature type="compositionally biased region" description="Low complexity" evidence="1">
    <location>
        <begin position="346"/>
        <end position="357"/>
    </location>
</feature>
<protein>
    <submittedName>
        <fullName evidence="3">MinD-like ATPase involved in chromosome partitioning or flagellar assembly</fullName>
    </submittedName>
</protein>
<feature type="compositionally biased region" description="Acidic residues" evidence="1">
    <location>
        <begin position="142"/>
        <end position="163"/>
    </location>
</feature>
<evidence type="ECO:0000313" key="3">
    <source>
        <dbReference type="EMBL" id="SDS71517.1"/>
    </source>
</evidence>
<keyword evidence="3" id="KW-0966">Cell projection</keyword>
<feature type="compositionally biased region" description="Low complexity" evidence="1">
    <location>
        <begin position="408"/>
        <end position="423"/>
    </location>
</feature>
<gene>
    <name evidence="3" type="ORF">SAMN04489812_2776</name>
</gene>
<accession>A0A1H1UG91</accession>
<dbReference type="InterPro" id="IPR004860">
    <property type="entry name" value="LAGLIDADG_dom"/>
</dbReference>
<dbReference type="STRING" id="630515.SAMN04489812_2776"/>
<evidence type="ECO:0000256" key="1">
    <source>
        <dbReference type="SAM" id="MobiDB-lite"/>
    </source>
</evidence>
<dbReference type="SUPFAM" id="SSF52540">
    <property type="entry name" value="P-loop containing nucleoside triphosphate hydrolases"/>
    <property type="match status" value="1"/>
</dbReference>
<dbReference type="InterPro" id="IPR027417">
    <property type="entry name" value="P-loop_NTPase"/>
</dbReference>
<keyword evidence="4" id="KW-1185">Reference proteome</keyword>
<feature type="compositionally biased region" description="Basic and acidic residues" evidence="1">
    <location>
        <begin position="182"/>
        <end position="219"/>
    </location>
</feature>
<sequence length="1136" mass="121130">MSNETVPSWPRIEAVAREDGTGEVIVGGATFPVAEPDLDRARVAIIGKVTETAERLGRPVRVSTNGPDGHWPLVVHPNGHVAADDSPVVDDAAETVEPGVPTLPNREAYNGSPVPQSPRTALRPPAPAAEESETEPPAPVADESETEPPAEPGWDQDSEDDSLVGELLAGDQPKPDSAVEVTESRRLDWKSVWEPSERWNRRKTKKEDLPKLRFHESAPSEKSAPSAPEVGTRSDPQPKEASAAAGGIEGAQASSVASGAVSSEATKPGAAEPGAVESAVTETEVAGADGSNAAPRPVWQTSADRGEPAGGPASAENNKDQAQHDQAQFGAAQPNQPQFGRRPFGQPQSDQPQVAQQHSEQLPAAAARRDGAATDSPASTSERTLTQQQAAPVGAGRPAPIENGATVPAQAGAEGFAAGQQPPTENGIPDGPQQRQSFLVQESSEEPASRGFRGFLSRAGFKVAPSELERSERNDMMAVSQHWPGPRTIAIVNGKGGAGKALAVTEPVLTPSGYRPIGSLAVGDQVYGRDGRPHAVLGVFPQGERELFTVTFTDGTSVLADGDHLWEVEGVNDRGRHQDCAVEVCDREAIASGLCHPHYRQQRRKPAAVLSAVGPARTATTVVRAESGARIMTTDQLRDAGLHTDRGPRGRRHKFFVPTAEPVQFAGSPVPLDPYLIGLLLGDGSISSPALSFSTIDPELVEAVEQTLPAGVRIRYKDRCDYRLVRSAQSGPNPLRKALVDLGLYGLTSEHKFIPRVYKLGDIPTRTAVLQGLLDTDGSSERGVAASFTSTSERLANDVKFIAETLGCVVTMSLRGTSAYTYGGERRSGKPSWTVRIKAPVGLELFRLKRKRSQTRNGQRTAYRGIASIEPAGRGEAVCIAVAADDHLFLTRSCVPTHNTPTTILLSAVFALFGGAGVAAWDNNQTRGTLGWRTEQGGHEATLLDLLPEVPRLLSTGAQAADLAHFVHHQTRDRFDVLRSQPMVLAHEQRIEPRDVDAIHSVLGKYYRLIFIDSGNDESDPMWLRMIDHADQLVVATTTRNDHAEAGALLLEALASRDERSARLAQQSVAVITQADSNAAANDVRRVRSGYQALTRATVPIPFDPGMVDGQLQFALLKAETQRAWLAAGAAVANGL</sequence>
<dbReference type="AlphaFoldDB" id="A0A1H1UG91"/>
<dbReference type="GO" id="GO:0004519">
    <property type="term" value="F:endonuclease activity"/>
    <property type="evidence" value="ECO:0007669"/>
    <property type="project" value="InterPro"/>
</dbReference>
<proteinExistence type="predicted"/>
<dbReference type="Gene3D" id="3.10.28.10">
    <property type="entry name" value="Homing endonucleases"/>
    <property type="match status" value="1"/>
</dbReference>
<dbReference type="PROSITE" id="PS50819">
    <property type="entry name" value="INTEIN_ENDONUCLEASE"/>
    <property type="match status" value="1"/>
</dbReference>
<feature type="compositionally biased region" description="Low complexity" evidence="1">
    <location>
        <begin position="241"/>
        <end position="265"/>
    </location>
</feature>
<dbReference type="RefSeq" id="WP_172836140.1">
    <property type="nucleotide sequence ID" value="NZ_LT629772.1"/>
</dbReference>
<dbReference type="InterPro" id="IPR027434">
    <property type="entry name" value="Homing_endonucl"/>
</dbReference>
<feature type="domain" description="DOD-type homing endonuclease" evidence="2">
    <location>
        <begin position="676"/>
        <end position="808"/>
    </location>
</feature>
<keyword evidence="3" id="KW-0969">Cilium</keyword>
<feature type="compositionally biased region" description="Polar residues" evidence="1">
    <location>
        <begin position="433"/>
        <end position="442"/>
    </location>
</feature>
<dbReference type="Pfam" id="PF14528">
    <property type="entry name" value="LAGLIDADG_3"/>
    <property type="match status" value="1"/>
</dbReference>